<dbReference type="GO" id="GO:0046872">
    <property type="term" value="F:metal ion binding"/>
    <property type="evidence" value="ECO:0007669"/>
    <property type="project" value="UniProtKB-KW"/>
</dbReference>
<evidence type="ECO:0000256" key="9">
    <source>
        <dbReference type="ARBA" id="ARBA00023014"/>
    </source>
</evidence>
<keyword evidence="9" id="KW-0411">Iron-sulfur</keyword>
<evidence type="ECO:0000313" key="15">
    <source>
        <dbReference type="EMBL" id="TDG15600.1"/>
    </source>
</evidence>
<dbReference type="GO" id="GO:0006281">
    <property type="term" value="P:DNA repair"/>
    <property type="evidence" value="ECO:0007669"/>
    <property type="project" value="UniProtKB-KW"/>
</dbReference>
<name>A0A4R5LW01_9GAMM</name>
<keyword evidence="6 15" id="KW-0347">Helicase</keyword>
<keyword evidence="16" id="KW-1185">Reference proteome</keyword>
<dbReference type="Pfam" id="PF06733">
    <property type="entry name" value="DEAD_2"/>
    <property type="match status" value="1"/>
</dbReference>
<dbReference type="SMART" id="SM00491">
    <property type="entry name" value="HELICc2"/>
    <property type="match status" value="1"/>
</dbReference>
<feature type="domain" description="Helicase ATP-binding" evidence="14">
    <location>
        <begin position="207"/>
        <end position="463"/>
    </location>
</feature>
<evidence type="ECO:0000256" key="7">
    <source>
        <dbReference type="ARBA" id="ARBA00022840"/>
    </source>
</evidence>
<dbReference type="AlphaFoldDB" id="A0A4R5LW01"/>
<dbReference type="GO" id="GO:0003678">
    <property type="term" value="F:DNA helicase activity"/>
    <property type="evidence" value="ECO:0007669"/>
    <property type="project" value="InterPro"/>
</dbReference>
<keyword evidence="3" id="KW-0547">Nucleotide-binding</keyword>
<dbReference type="Pfam" id="PF00270">
    <property type="entry name" value="DEAD"/>
    <property type="match status" value="1"/>
</dbReference>
<dbReference type="GO" id="GO:0051539">
    <property type="term" value="F:4 iron, 4 sulfur cluster binding"/>
    <property type="evidence" value="ECO:0007669"/>
    <property type="project" value="UniProtKB-KW"/>
</dbReference>
<evidence type="ECO:0000256" key="11">
    <source>
        <dbReference type="ARBA" id="ARBA00023204"/>
    </source>
</evidence>
<evidence type="ECO:0000256" key="1">
    <source>
        <dbReference type="ARBA" id="ARBA00022485"/>
    </source>
</evidence>
<dbReference type="GO" id="GO:0003677">
    <property type="term" value="F:DNA binding"/>
    <property type="evidence" value="ECO:0007669"/>
    <property type="project" value="UniProtKB-KW"/>
</dbReference>
<dbReference type="GO" id="GO:0016818">
    <property type="term" value="F:hydrolase activity, acting on acid anhydrides, in phosphorus-containing anhydrides"/>
    <property type="evidence" value="ECO:0007669"/>
    <property type="project" value="InterPro"/>
</dbReference>
<keyword evidence="8" id="KW-0408">Iron</keyword>
<dbReference type="Gene3D" id="3.40.50.300">
    <property type="entry name" value="P-loop containing nucleotide triphosphate hydrolases"/>
    <property type="match status" value="2"/>
</dbReference>
<keyword evidence="4" id="KW-0227">DNA damage</keyword>
<evidence type="ECO:0000256" key="13">
    <source>
        <dbReference type="ARBA" id="ARBA00038058"/>
    </source>
</evidence>
<reference evidence="15 16" key="1">
    <citation type="submission" date="2019-03" db="EMBL/GenBank/DDBJ databases">
        <title>Seongchinamella monodicae gen. nov., sp. nov., a novel member of the Gammaproteobacteria isolated from a tidal mudflat of beach.</title>
        <authorList>
            <person name="Yang H.G."/>
            <person name="Kang J.W."/>
            <person name="Lee S.D."/>
        </authorList>
    </citation>
    <scope>NUCLEOTIDE SEQUENCE [LARGE SCALE GENOMIC DNA]</scope>
    <source>
        <strain evidence="15 16">GH4-78</strain>
    </source>
</reference>
<dbReference type="InterPro" id="IPR014013">
    <property type="entry name" value="Helic_SF1/SF2_ATP-bd_DinG/Rad3"/>
</dbReference>
<dbReference type="InterPro" id="IPR027417">
    <property type="entry name" value="P-loop_NTPase"/>
</dbReference>
<dbReference type="Gene3D" id="1.10.30.20">
    <property type="entry name" value="Bacterial XPD DNA helicase, FeS cluster domain"/>
    <property type="match status" value="1"/>
</dbReference>
<evidence type="ECO:0000256" key="4">
    <source>
        <dbReference type="ARBA" id="ARBA00022763"/>
    </source>
</evidence>
<evidence type="ECO:0000256" key="10">
    <source>
        <dbReference type="ARBA" id="ARBA00023125"/>
    </source>
</evidence>
<evidence type="ECO:0000256" key="8">
    <source>
        <dbReference type="ARBA" id="ARBA00023004"/>
    </source>
</evidence>
<dbReference type="PANTHER" id="PTHR11472:SF34">
    <property type="entry name" value="REGULATOR OF TELOMERE ELONGATION HELICASE 1"/>
    <property type="match status" value="1"/>
</dbReference>
<proteinExistence type="inferred from homology"/>
<dbReference type="SUPFAM" id="SSF52540">
    <property type="entry name" value="P-loop containing nucleoside triphosphate hydrolases"/>
    <property type="match status" value="1"/>
</dbReference>
<evidence type="ECO:0000256" key="2">
    <source>
        <dbReference type="ARBA" id="ARBA00022723"/>
    </source>
</evidence>
<dbReference type="GO" id="GO:0005524">
    <property type="term" value="F:ATP binding"/>
    <property type="evidence" value="ECO:0007669"/>
    <property type="project" value="UniProtKB-KW"/>
</dbReference>
<dbReference type="Proteomes" id="UP000295554">
    <property type="component" value="Unassembled WGS sequence"/>
</dbReference>
<dbReference type="PANTHER" id="PTHR11472">
    <property type="entry name" value="DNA REPAIR DEAD HELICASE RAD3/XP-D SUBFAMILY MEMBER"/>
    <property type="match status" value="1"/>
</dbReference>
<evidence type="ECO:0000259" key="14">
    <source>
        <dbReference type="PROSITE" id="PS51193"/>
    </source>
</evidence>
<gene>
    <name evidence="15" type="ORF">E2F43_05065</name>
</gene>
<protein>
    <submittedName>
        <fullName evidence="15">ATP-dependent DNA helicase</fullName>
    </submittedName>
</protein>
<dbReference type="InterPro" id="IPR045028">
    <property type="entry name" value="DinG/Rad3-like"/>
</dbReference>
<keyword evidence="1" id="KW-0004">4Fe-4S</keyword>
<sequence length="786" mass="88245">MPCRTASGDGCGFSPGKAYPPVSPGYSGLMIEFSLSVRDLVAFCHRSGDIDHRYTPSPSAEQGMEGHQRLYRRRPDSYVREYPVRYLHRQGDIQLQLRGRADGFDPARGLVEEIKTCRVDPGKIPASVSRLHLAQARIYAALIAEEQSLDGLAVQLTWFNIDRDEEAPLLQYYSRAELQEFLAGTLAAFADWLGLLGRRRRDRQASLQRLDFPHGEFRRGQRVVAELVYKCIDQGGQAMLEAPTGIGKTAAVLYPALKALGRHKHEAVVFVTSRTVGRRSAEDCLGLMARAGMDASSLSLTAKESICFSPGRACHGDDCPFARGYYDRLPRALAEAVGHGVLDRPAVETIARAHQICPYQLALDLLPWVDIVVADMHYVYSLTAGVGSLMARDERRWTILLDEAHNLPERAREMYSARLSKAELMRVKRSSSPEAKRALEKVNRAMLALQKEDWGEEVFREELPAGLVNSLGDVVAAVGRAMADDPRFVPANPQLMNFYFALLQWLRVAENWGREYRLQLKRGEGSQGLSLGLNCLDPSRLLARCQARAHAVIAFSATLSPQHWMRQLTGLDESAVCRRLDSPFSEAQLQVELETAIDTRYRQRDRSAPELGRRLSRFLREAPGNCIVYFPSYRYLGAVLALMKEDESLWRERRLWQQLPEQSLEDRDGLFQALGNHDNMAAFCILGGVFSEGIDLPGELLSAVAIVGVGLPQVGSERENLRDWYQQAYGAGFEYAYLYPAMQKVDQALGRVVRTTTDNGRALLVDSRYAWPAYRSLLPPWWSYLD</sequence>
<dbReference type="PROSITE" id="PS51193">
    <property type="entry name" value="HELICASE_ATP_BIND_2"/>
    <property type="match status" value="1"/>
</dbReference>
<comment type="similarity">
    <text evidence="13">Belongs to the helicase family. DinG subfamily.</text>
</comment>
<keyword evidence="7" id="KW-0067">ATP-binding</keyword>
<evidence type="ECO:0000313" key="16">
    <source>
        <dbReference type="Proteomes" id="UP000295554"/>
    </source>
</evidence>
<dbReference type="OrthoDB" id="9765586at2"/>
<dbReference type="InterPro" id="IPR042493">
    <property type="entry name" value="XPD_DNA_FeS"/>
</dbReference>
<keyword evidence="11" id="KW-0234">DNA repair</keyword>
<dbReference type="EMBL" id="SMSE01000001">
    <property type="protein sequence ID" value="TDG15600.1"/>
    <property type="molecule type" value="Genomic_DNA"/>
</dbReference>
<evidence type="ECO:0000256" key="12">
    <source>
        <dbReference type="ARBA" id="ARBA00023235"/>
    </source>
</evidence>
<comment type="caution">
    <text evidence="15">The sequence shown here is derived from an EMBL/GenBank/DDBJ whole genome shotgun (WGS) entry which is preliminary data.</text>
</comment>
<keyword evidence="10" id="KW-0238">DNA-binding</keyword>
<keyword evidence="5" id="KW-0378">Hydrolase</keyword>
<dbReference type="InterPro" id="IPR010614">
    <property type="entry name" value="RAD3-like_helicase_DEAD"/>
</dbReference>
<evidence type="ECO:0000256" key="3">
    <source>
        <dbReference type="ARBA" id="ARBA00022741"/>
    </source>
</evidence>
<dbReference type="Pfam" id="PF13307">
    <property type="entry name" value="Helicase_C_2"/>
    <property type="match status" value="1"/>
</dbReference>
<keyword evidence="2" id="KW-0479">Metal-binding</keyword>
<evidence type="ECO:0000256" key="5">
    <source>
        <dbReference type="ARBA" id="ARBA00022801"/>
    </source>
</evidence>
<dbReference type="InterPro" id="IPR006554">
    <property type="entry name" value="Helicase-like_DEXD_c2"/>
</dbReference>
<accession>A0A4R5LW01</accession>
<dbReference type="Gene3D" id="1.10.275.40">
    <property type="match status" value="1"/>
</dbReference>
<evidence type="ECO:0000256" key="6">
    <source>
        <dbReference type="ARBA" id="ARBA00022806"/>
    </source>
</evidence>
<dbReference type="SMART" id="SM00488">
    <property type="entry name" value="DEXDc2"/>
    <property type="match status" value="1"/>
</dbReference>
<organism evidence="15 16">
    <name type="scientific">Seongchinamella unica</name>
    <dbReference type="NCBI Taxonomy" id="2547392"/>
    <lineage>
        <taxon>Bacteria</taxon>
        <taxon>Pseudomonadati</taxon>
        <taxon>Pseudomonadota</taxon>
        <taxon>Gammaproteobacteria</taxon>
        <taxon>Cellvibrionales</taxon>
        <taxon>Halieaceae</taxon>
        <taxon>Seongchinamella</taxon>
    </lineage>
</organism>
<dbReference type="InterPro" id="IPR006555">
    <property type="entry name" value="ATP-dep_Helicase_C"/>
</dbReference>
<dbReference type="InterPro" id="IPR011545">
    <property type="entry name" value="DEAD/DEAH_box_helicase_dom"/>
</dbReference>
<keyword evidence="12" id="KW-0413">Isomerase</keyword>